<feature type="domain" description="Transcription initiation factor TFIID subunit 2 TPR repeats" evidence="11">
    <location>
        <begin position="642"/>
        <end position="993"/>
    </location>
</feature>
<sequence length="1204" mass="137556">MKKDKSVDISRPYKLTHQVVSLTGVSFPRKSIIGFVKLTFLAQRENIRYVKLNAQQCRIYKVVLNDDIEVEFQYSDPTLDIYQENEHERSLEKFSAAHLIAVQSVDPDHDCGELMITLPPHVVGTVVVPDKTFDISVEYSIEEPAGGLHFVIPDEEGSLAEKGAHMFTNCYENSSRLWFPCIDSFSEPCTWDLEFTVDESMTAVSCGDLVEVVYTSDMRRKTFYYSLNTPASAPTIALAVGPFEVFVDPSMHEVTYFCLPGLMGNLKNSVRHVHEAFEFFEETLSNRYPYTCYKQVFVDETAEDISAYASFSIMSINLLYPNQIIDQVYISRKAMALAIAEQFFGCFISRQSWSDWWLTNGISTYLGGLYAKKCFGLNAYREWIHSELQEVMKYEDKYGGIVMDPSQASSGGHHSSIGNKPSHHNFHFPLQNIHTISPQYLYMMRKKAHLCIRMLENRIGYEMLLQVFNKQLSLASNAAQTKINSGLWSHMLISTNVFTKAIFTVTGKDMSVFMNQWVRTGGHAKFHLSCVFNRKRNTLEIEIRQDKTQQRGVHKYVGPLTILVQELDGTFRHPLMVESIVCKHDITCHSKSRRNKKKKIPLCTGEEVDMDLSIMDSDSPVLWVRLDPDITLLREITIEQPDYQWQYQLKHERDVIAQFEAIVALEKYPTTATRAALTETIENENIYVNVRCRATHCLTIIANAMVTSWSGPPAMMAIFTKLFGSFSCPHIIKQNNFSNLQHYFLQKTIPVSMAGLRNAHGLCPPDVLKFLFDLIKYNDNSKNRYSDNYYRAALIDALSATITPVISLSEQGSNISVLEEVTLCLNLEKLRPSYKLIVTVACLKAIRTLQKFGHLPNNPAVFRSYAAYGNFVDVRMSALEALVDFTRLDGKWPDLEFLLDLMTHDPDPGIRRAVVRMLCENPPFQRGSSSHGRHRLDKEDLVHKLWLTFNNSLSHDSKMRCSLVDLYFTLYGRRPPTCLPTSELASLYKPQKEFEVSLHDIKYDMPQDAVNYTDSDPLAHGIKRRMSSSDEHESDIMASDELGVVTVEVVAGNDDNNKKVKVEPDNEYEYRPTADHIPRRESADGKSIQDMKPADLMSQVTEFESVFLKEEAVDESFAVPSTSTAPSQKSHSKHHHHHHRHHHHHHKTGDPSKMKKKKKDKKKHKHKHKHKHDHHQDKDKKDAAKNVSKVKVKDDTLSSSSMSD</sequence>
<dbReference type="PANTHER" id="PTHR15137:SF9">
    <property type="entry name" value="TRANSCRIPTION INITIATION FACTOR TFIID SUBUNIT 2"/>
    <property type="match status" value="1"/>
</dbReference>
<dbReference type="GO" id="GO:0005669">
    <property type="term" value="C:transcription factor TFIID complex"/>
    <property type="evidence" value="ECO:0007669"/>
    <property type="project" value="InterPro"/>
</dbReference>
<comment type="similarity">
    <text evidence="2">Belongs to the TAF2 family.</text>
</comment>
<dbReference type="GO" id="GO:0000976">
    <property type="term" value="F:transcription cis-regulatory region binding"/>
    <property type="evidence" value="ECO:0007669"/>
    <property type="project" value="TreeGrafter"/>
</dbReference>
<dbReference type="GO" id="GO:0016251">
    <property type="term" value="F:RNA polymerase II general transcription initiation factor activity"/>
    <property type="evidence" value="ECO:0007669"/>
    <property type="project" value="TreeGrafter"/>
</dbReference>
<dbReference type="Gene3D" id="1.10.390.10">
    <property type="entry name" value="Neutral Protease Domain 2"/>
    <property type="match status" value="1"/>
</dbReference>
<dbReference type="SUPFAM" id="SSF55486">
    <property type="entry name" value="Metalloproteases ('zincins'), catalytic domain"/>
    <property type="match status" value="1"/>
</dbReference>
<dbReference type="InterPro" id="IPR027268">
    <property type="entry name" value="Peptidase_M4/M1_CTD_sf"/>
</dbReference>
<feature type="region of interest" description="Disordered" evidence="8">
    <location>
        <begin position="1055"/>
        <end position="1091"/>
    </location>
</feature>
<evidence type="ECO:0000256" key="1">
    <source>
        <dbReference type="ARBA" id="ARBA00004123"/>
    </source>
</evidence>
<keyword evidence="4" id="KW-0805">Transcription regulation</keyword>
<evidence type="ECO:0000256" key="6">
    <source>
        <dbReference type="ARBA" id="ARBA00023242"/>
    </source>
</evidence>
<feature type="domain" description="Transcription initiation factor TFIID subunit 2 Ig-like" evidence="10">
    <location>
        <begin position="522"/>
        <end position="641"/>
    </location>
</feature>
<evidence type="ECO:0000256" key="5">
    <source>
        <dbReference type="ARBA" id="ARBA00023163"/>
    </source>
</evidence>
<dbReference type="InterPro" id="IPR042097">
    <property type="entry name" value="Aminopeptidase_N-like_N_sf"/>
</dbReference>
<dbReference type="InterPro" id="IPR016024">
    <property type="entry name" value="ARM-type_fold"/>
</dbReference>
<dbReference type="GO" id="GO:0008270">
    <property type="term" value="F:zinc ion binding"/>
    <property type="evidence" value="ECO:0007669"/>
    <property type="project" value="InterPro"/>
</dbReference>
<dbReference type="GO" id="GO:0008237">
    <property type="term" value="F:metallopeptidase activity"/>
    <property type="evidence" value="ECO:0007669"/>
    <property type="project" value="InterPro"/>
</dbReference>
<keyword evidence="5" id="KW-0804">Transcription</keyword>
<proteinExistence type="inferred from homology"/>
<evidence type="ECO:0000313" key="12">
    <source>
        <dbReference type="EMBL" id="KAK7592958.1"/>
    </source>
</evidence>
<accession>A0AAN9Y640</accession>
<dbReference type="Gene3D" id="2.60.40.1730">
    <property type="entry name" value="tricorn interacting facor f3 domain"/>
    <property type="match status" value="1"/>
</dbReference>
<dbReference type="Pfam" id="PF01433">
    <property type="entry name" value="Peptidase_M1"/>
    <property type="match status" value="1"/>
</dbReference>
<dbReference type="Proteomes" id="UP001367676">
    <property type="component" value="Unassembled WGS sequence"/>
</dbReference>
<evidence type="ECO:0000313" key="13">
    <source>
        <dbReference type="Proteomes" id="UP001367676"/>
    </source>
</evidence>
<feature type="compositionally biased region" description="Polar residues" evidence="8">
    <location>
        <begin position="1119"/>
        <end position="1128"/>
    </location>
</feature>
<evidence type="ECO:0000256" key="7">
    <source>
        <dbReference type="ARBA" id="ARBA00033345"/>
    </source>
</evidence>
<feature type="compositionally biased region" description="Basic and acidic residues" evidence="8">
    <location>
        <begin position="1174"/>
        <end position="1184"/>
    </location>
</feature>
<comment type="caution">
    <text evidence="12">The sequence shown here is derived from an EMBL/GenBank/DDBJ whole genome shotgun (WGS) entry which is preliminary data.</text>
</comment>
<dbReference type="SUPFAM" id="SSF48371">
    <property type="entry name" value="ARM repeat"/>
    <property type="match status" value="1"/>
</dbReference>
<dbReference type="InterPro" id="IPR057345">
    <property type="entry name" value="Ig-like_TAF2"/>
</dbReference>
<keyword evidence="6" id="KW-0539">Nucleus</keyword>
<dbReference type="CDD" id="cd09839">
    <property type="entry name" value="M1_like_TAF2"/>
    <property type="match status" value="1"/>
</dbReference>
<evidence type="ECO:0000259" key="11">
    <source>
        <dbReference type="Pfam" id="PF25577"/>
    </source>
</evidence>
<dbReference type="GO" id="GO:0003682">
    <property type="term" value="F:chromatin binding"/>
    <property type="evidence" value="ECO:0007669"/>
    <property type="project" value="TreeGrafter"/>
</dbReference>
<evidence type="ECO:0000256" key="3">
    <source>
        <dbReference type="ARBA" id="ARBA00017363"/>
    </source>
</evidence>
<dbReference type="SUPFAM" id="SSF63737">
    <property type="entry name" value="Leukotriene A4 hydrolase N-terminal domain"/>
    <property type="match status" value="1"/>
</dbReference>
<dbReference type="GO" id="GO:0051123">
    <property type="term" value="P:RNA polymerase II preinitiation complex assembly"/>
    <property type="evidence" value="ECO:0007669"/>
    <property type="project" value="UniProtKB-ARBA"/>
</dbReference>
<dbReference type="FunFam" id="1.10.390.10:FF:000018">
    <property type="entry name" value="transcription initiation factor TFIID subunit 2"/>
    <property type="match status" value="1"/>
</dbReference>
<comment type="subcellular location">
    <subcellularLocation>
        <location evidence="1">Nucleus</location>
    </subcellularLocation>
</comment>
<dbReference type="EMBL" id="JBBCAQ010000020">
    <property type="protein sequence ID" value="KAK7592958.1"/>
    <property type="molecule type" value="Genomic_DNA"/>
</dbReference>
<evidence type="ECO:0000259" key="9">
    <source>
        <dbReference type="Pfam" id="PF01433"/>
    </source>
</evidence>
<dbReference type="PANTHER" id="PTHR15137">
    <property type="entry name" value="TRANSCRIPTION INITIATION FACTOR TFIID"/>
    <property type="match status" value="1"/>
</dbReference>
<evidence type="ECO:0000256" key="4">
    <source>
        <dbReference type="ARBA" id="ARBA00023015"/>
    </source>
</evidence>
<dbReference type="AlphaFoldDB" id="A0AAN9Y640"/>
<evidence type="ECO:0000256" key="2">
    <source>
        <dbReference type="ARBA" id="ARBA00010937"/>
    </source>
</evidence>
<protein>
    <recommendedName>
        <fullName evidence="3">Transcription initiation factor TFIID subunit 2</fullName>
    </recommendedName>
    <alternativeName>
        <fullName evidence="7">Transcription initiation factor TFIID 150 kDa subunit</fullName>
    </alternativeName>
</protein>
<dbReference type="InterPro" id="IPR014782">
    <property type="entry name" value="Peptidase_M1_dom"/>
</dbReference>
<name>A0AAN9Y640_9HEMI</name>
<keyword evidence="13" id="KW-1185">Reference proteome</keyword>
<reference evidence="12 13" key="1">
    <citation type="submission" date="2024-03" db="EMBL/GenBank/DDBJ databases">
        <title>Adaptation during the transition from Ophiocordyceps entomopathogen to insect associate is accompanied by gene loss and intensified selection.</title>
        <authorList>
            <person name="Ward C.M."/>
            <person name="Onetto C.A."/>
            <person name="Borneman A.R."/>
        </authorList>
    </citation>
    <scope>NUCLEOTIDE SEQUENCE [LARGE SCALE GENOMIC DNA]</scope>
    <source>
        <strain evidence="12">AWRI1</strain>
        <tissue evidence="12">Single Adult Female</tissue>
    </source>
</reference>
<gene>
    <name evidence="12" type="ORF">V9T40_007710</name>
</gene>
<feature type="region of interest" description="Disordered" evidence="8">
    <location>
        <begin position="1117"/>
        <end position="1204"/>
    </location>
</feature>
<feature type="compositionally biased region" description="Basic residues" evidence="8">
    <location>
        <begin position="1154"/>
        <end position="1173"/>
    </location>
</feature>
<feature type="compositionally biased region" description="Basic residues" evidence="8">
    <location>
        <begin position="1130"/>
        <end position="1147"/>
    </location>
</feature>
<dbReference type="Pfam" id="PF25577">
    <property type="entry name" value="TPR_TAF2_C"/>
    <property type="match status" value="1"/>
</dbReference>
<evidence type="ECO:0000256" key="8">
    <source>
        <dbReference type="SAM" id="MobiDB-lite"/>
    </source>
</evidence>
<dbReference type="InterPro" id="IPR057991">
    <property type="entry name" value="TPR_TAF2_C"/>
</dbReference>
<feature type="domain" description="Peptidase M1 membrane alanine aminopeptidase" evidence="9">
    <location>
        <begin position="272"/>
        <end position="517"/>
    </location>
</feature>
<dbReference type="Pfam" id="PF25316">
    <property type="entry name" value="TAF2_3rd"/>
    <property type="match status" value="1"/>
</dbReference>
<dbReference type="FunFam" id="2.60.40.1730:FF:000003">
    <property type="entry name" value="Transcription initiation factor TFIID subunit 2"/>
    <property type="match status" value="1"/>
</dbReference>
<evidence type="ECO:0000259" key="10">
    <source>
        <dbReference type="Pfam" id="PF25316"/>
    </source>
</evidence>
<organism evidence="12 13">
    <name type="scientific">Parthenolecanium corni</name>
    <dbReference type="NCBI Taxonomy" id="536013"/>
    <lineage>
        <taxon>Eukaryota</taxon>
        <taxon>Metazoa</taxon>
        <taxon>Ecdysozoa</taxon>
        <taxon>Arthropoda</taxon>
        <taxon>Hexapoda</taxon>
        <taxon>Insecta</taxon>
        <taxon>Pterygota</taxon>
        <taxon>Neoptera</taxon>
        <taxon>Paraneoptera</taxon>
        <taxon>Hemiptera</taxon>
        <taxon>Sternorrhyncha</taxon>
        <taxon>Coccoidea</taxon>
        <taxon>Coccidae</taxon>
        <taxon>Parthenolecanium</taxon>
    </lineage>
</organism>
<dbReference type="InterPro" id="IPR037813">
    <property type="entry name" value="TAF2"/>
</dbReference>